<proteinExistence type="inferred from homology"/>
<evidence type="ECO:0000313" key="9">
    <source>
        <dbReference type="Proteomes" id="UP000767446"/>
    </source>
</evidence>
<accession>A0A941GW94</accession>
<organism evidence="8 9">
    <name type="scientific">Gomphosphaeria aponina SAG 52.96 = DSM 107014</name>
    <dbReference type="NCBI Taxonomy" id="1521640"/>
    <lineage>
        <taxon>Bacteria</taxon>
        <taxon>Bacillati</taxon>
        <taxon>Cyanobacteriota</taxon>
        <taxon>Cyanophyceae</taxon>
        <taxon>Oscillatoriophycideae</taxon>
        <taxon>Chroococcales</taxon>
        <taxon>Gomphosphaeriaceae</taxon>
        <taxon>Gomphosphaeria</taxon>
    </lineage>
</organism>
<evidence type="ECO:0000256" key="3">
    <source>
        <dbReference type="ARBA" id="ARBA00023306"/>
    </source>
</evidence>
<evidence type="ECO:0000256" key="6">
    <source>
        <dbReference type="SAM" id="MobiDB-lite"/>
    </source>
</evidence>
<dbReference type="InterPro" id="IPR036145">
    <property type="entry name" value="MinC_C_sf"/>
</dbReference>
<dbReference type="InterPro" id="IPR013033">
    <property type="entry name" value="MinC"/>
</dbReference>
<dbReference type="PANTHER" id="PTHR34108:SF1">
    <property type="entry name" value="SEPTUM SITE-DETERMINING PROTEIN MINC"/>
    <property type="match status" value="1"/>
</dbReference>
<dbReference type="Gene3D" id="2.160.20.70">
    <property type="match status" value="1"/>
</dbReference>
<evidence type="ECO:0000259" key="7">
    <source>
        <dbReference type="Pfam" id="PF03775"/>
    </source>
</evidence>
<keyword evidence="2 5" id="KW-0717">Septation</keyword>
<evidence type="ECO:0000256" key="1">
    <source>
        <dbReference type="ARBA" id="ARBA00022618"/>
    </source>
</evidence>
<comment type="function">
    <text evidence="5">Cell division inhibitor that blocks the formation of polar Z ring septums. Rapidly oscillates between the poles of the cell to destabilize FtsZ filaments that have formed before they mature into polar Z rings. Prevents FtsZ polymerization.</text>
</comment>
<reference evidence="8" key="1">
    <citation type="submission" date="2021-02" db="EMBL/GenBank/DDBJ databases">
        <title>Metagenome analyses of Stigonema ocellatum DSM 106950, Chlorogloea purpurea SAG 13.99 and Gomphosphaeria aponina DSM 107014.</title>
        <authorList>
            <person name="Marter P."/>
            <person name="Huang S."/>
        </authorList>
    </citation>
    <scope>NUCLEOTIDE SEQUENCE</scope>
    <source>
        <strain evidence="8">JP213</strain>
    </source>
</reference>
<feature type="domain" description="Septum formation inhibitor MinC C-terminal" evidence="7">
    <location>
        <begin position="167"/>
        <end position="262"/>
    </location>
</feature>
<dbReference type="HAMAP" id="MF_00267">
    <property type="entry name" value="MinC"/>
    <property type="match status" value="1"/>
</dbReference>
<comment type="similarity">
    <text evidence="5">Belongs to the MinC family.</text>
</comment>
<evidence type="ECO:0000313" key="8">
    <source>
        <dbReference type="EMBL" id="MBR8828663.1"/>
    </source>
</evidence>
<dbReference type="SUPFAM" id="SSF63848">
    <property type="entry name" value="Cell-division inhibitor MinC, C-terminal domain"/>
    <property type="match status" value="1"/>
</dbReference>
<evidence type="ECO:0000256" key="4">
    <source>
        <dbReference type="ARBA" id="ARBA00046874"/>
    </source>
</evidence>
<feature type="region of interest" description="Disordered" evidence="6">
    <location>
        <begin position="1"/>
        <end position="32"/>
    </location>
</feature>
<dbReference type="InterPro" id="IPR016098">
    <property type="entry name" value="CAP/MinC_C"/>
</dbReference>
<evidence type="ECO:0000256" key="5">
    <source>
        <dbReference type="HAMAP-Rule" id="MF_00267"/>
    </source>
</evidence>
<dbReference type="InterPro" id="IPR005526">
    <property type="entry name" value="Septum_form_inhib_MinC_C"/>
</dbReference>
<dbReference type="NCBIfam" id="NF001778">
    <property type="entry name" value="PRK00513.2-4"/>
    <property type="match status" value="1"/>
</dbReference>
<protein>
    <recommendedName>
        <fullName evidence="5">Probable septum site-determining protein MinC</fullName>
    </recommendedName>
</protein>
<comment type="caution">
    <text evidence="8">The sequence shown here is derived from an EMBL/GenBank/DDBJ whole genome shotgun (WGS) entry which is preliminary data.</text>
</comment>
<dbReference type="GO" id="GO:1901891">
    <property type="term" value="P:regulation of cell septum assembly"/>
    <property type="evidence" value="ECO:0007669"/>
    <property type="project" value="InterPro"/>
</dbReference>
<gene>
    <name evidence="5 8" type="primary">minC</name>
    <name evidence="8" type="ORF">DSM107014_12320</name>
</gene>
<name>A0A941GW94_9CHRO</name>
<dbReference type="Proteomes" id="UP000767446">
    <property type="component" value="Unassembled WGS sequence"/>
</dbReference>
<dbReference type="EMBL" id="JADQBC010000081">
    <property type="protein sequence ID" value="MBR8828663.1"/>
    <property type="molecule type" value="Genomic_DNA"/>
</dbReference>
<dbReference type="GO" id="GO:0000902">
    <property type="term" value="P:cell morphogenesis"/>
    <property type="evidence" value="ECO:0007669"/>
    <property type="project" value="InterPro"/>
</dbReference>
<keyword evidence="1 5" id="KW-0132">Cell division</keyword>
<dbReference type="GO" id="GO:0000917">
    <property type="term" value="P:division septum assembly"/>
    <property type="evidence" value="ECO:0007669"/>
    <property type="project" value="UniProtKB-KW"/>
</dbReference>
<dbReference type="PANTHER" id="PTHR34108">
    <property type="entry name" value="SEPTUM SITE-DETERMINING PROTEIN MINC"/>
    <property type="match status" value="1"/>
</dbReference>
<keyword evidence="3 5" id="KW-0131">Cell cycle</keyword>
<sequence>MSLKEKHSESSSNNKGDQPTVATGAEAGVSRAGNQVNEYSQVSLKSEGEKVLLILPTSGKTEQQTDWSVLWQDLKYRLQGSEHAWQAGTAVHLLAKDRLLDGRQLQTIAETLKEVKLQLKWVCTSRRQTAVAAATAGYSVQQEKMLPAINLEVEQSQQQQLAEPLYLQTTVRSGSEVRHPGTIIIQGDCNPGGIIIAAGDILVWGSLRGIAHAGAMGNREAKIMALRMEPTQLRIADLIARAPESPPSQLMPEVAYITPEGIRIAQTINFAKNNSFLKKFGPW</sequence>
<comment type="subunit">
    <text evidence="4 5">Interacts with MinD and FtsZ.</text>
</comment>
<evidence type="ECO:0000256" key="2">
    <source>
        <dbReference type="ARBA" id="ARBA00023210"/>
    </source>
</evidence>
<dbReference type="Pfam" id="PF03775">
    <property type="entry name" value="MinC_C"/>
    <property type="match status" value="1"/>
</dbReference>
<dbReference type="AlphaFoldDB" id="A0A941GW94"/>